<evidence type="ECO:0000313" key="5">
    <source>
        <dbReference type="EMBL" id="JAS20064.1"/>
    </source>
</evidence>
<reference evidence="5" key="1">
    <citation type="submission" date="2015-12" db="EMBL/GenBank/DDBJ databases">
        <title>De novo transcriptome assembly of four potential Pierce s Disease insect vectors from Arizona vineyards.</title>
        <authorList>
            <person name="Tassone E.E."/>
        </authorList>
    </citation>
    <scope>NUCLEOTIDE SEQUENCE</scope>
</reference>
<name>A0A1B6D308_9HEMI</name>
<dbReference type="SUPFAM" id="SSF54791">
    <property type="entry name" value="Eukaryotic type KH-domain (KH-domain type I)"/>
    <property type="match status" value="2"/>
</dbReference>
<dbReference type="SUPFAM" id="SSF63748">
    <property type="entry name" value="Tudor/PWWP/MBT"/>
    <property type="match status" value="1"/>
</dbReference>
<dbReference type="SMART" id="SM00333">
    <property type="entry name" value="TUDOR"/>
    <property type="match status" value="1"/>
</dbReference>
<dbReference type="PROSITE" id="PS50084">
    <property type="entry name" value="KH_TYPE_1"/>
    <property type="match status" value="2"/>
</dbReference>
<dbReference type="CDD" id="cd22398">
    <property type="entry name" value="KH-I_FUBP_rpt3"/>
    <property type="match status" value="1"/>
</dbReference>
<dbReference type="InterPro" id="IPR036612">
    <property type="entry name" value="KH_dom_type_1_sf"/>
</dbReference>
<dbReference type="SMART" id="SM00322">
    <property type="entry name" value="KH"/>
    <property type="match status" value="2"/>
</dbReference>
<dbReference type="EMBL" id="GEDC01017234">
    <property type="protein sequence ID" value="JAS20064.1"/>
    <property type="molecule type" value="Transcribed_RNA"/>
</dbReference>
<keyword evidence="3" id="KW-0472">Membrane</keyword>
<keyword evidence="3" id="KW-0812">Transmembrane</keyword>
<feature type="region of interest" description="Disordered" evidence="2">
    <location>
        <begin position="469"/>
        <end position="500"/>
    </location>
</feature>
<dbReference type="Pfam" id="PF00013">
    <property type="entry name" value="KH_1"/>
    <property type="match status" value="2"/>
</dbReference>
<dbReference type="InterPro" id="IPR004087">
    <property type="entry name" value="KH_dom"/>
</dbReference>
<accession>A0A1B6D308</accession>
<dbReference type="Pfam" id="PF00567">
    <property type="entry name" value="TUDOR"/>
    <property type="match status" value="1"/>
</dbReference>
<evidence type="ECO:0000256" key="1">
    <source>
        <dbReference type="PROSITE-ProRule" id="PRU00117"/>
    </source>
</evidence>
<dbReference type="InterPro" id="IPR035437">
    <property type="entry name" value="SNase_OB-fold_sf"/>
</dbReference>
<proteinExistence type="predicted"/>
<dbReference type="Gene3D" id="3.30.1370.10">
    <property type="entry name" value="K Homology domain, type 1"/>
    <property type="match status" value="2"/>
</dbReference>
<sequence length="500" mass="56601">MVYTILRNMNLSSRSLILFLVGAPMIGVCVTALYLLYKKEDDDLAETIETVKTGKYTVREIKIPKSNVGVIIGRGGSKIKEIQAETGAKINFKDDDDTDPRICVIRGTPETIHAAETMIRELIMNQPLIETYKMFVPQRACGRIIGRCGESIKTISKVSNAKININDTSNEKTKDVPVTIKGTIEQISTAKTMILEKIREDDEMRQKMELSQSNRSPRSIANSSSMTESCLKNKSIAFNSGILEPMLATGNDGCLDVFISAVASPSNFWMQVCSPHSAELDHLVEEMAAYYLQEENRQIHQIKKLNIGQIVASQLDADDKWYRAEVKHIKLNDYDSNENEIELYYVDYGDTEIKKQNKLCQLRTDFLSLRFQGIECNLASVKPSGNKEDWSEAGIECFEELCHVAQWKPLRARIVTFNQKQQEHREGSPIPSVDLFDTFGNVDINIAEELVKQGHASYIKENEDKEKYLNGNGNLSKNHKSNIMKMDESDSENSDFEFEF</sequence>
<dbReference type="PANTHER" id="PTHR22948:SF29">
    <property type="entry name" value="FI02030P-RELATED"/>
    <property type="match status" value="1"/>
</dbReference>
<evidence type="ECO:0000256" key="2">
    <source>
        <dbReference type="SAM" id="MobiDB-lite"/>
    </source>
</evidence>
<keyword evidence="1" id="KW-0694">RNA-binding</keyword>
<dbReference type="PROSITE" id="PS50304">
    <property type="entry name" value="TUDOR"/>
    <property type="match status" value="1"/>
</dbReference>
<dbReference type="InterPro" id="IPR050621">
    <property type="entry name" value="Tudor_domain_containing"/>
</dbReference>
<dbReference type="PANTHER" id="PTHR22948">
    <property type="entry name" value="TUDOR DOMAIN CONTAINING PROTEIN"/>
    <property type="match status" value="1"/>
</dbReference>
<organism evidence="5">
    <name type="scientific">Clastoptera arizonana</name>
    <name type="common">Arizona spittle bug</name>
    <dbReference type="NCBI Taxonomy" id="38151"/>
    <lineage>
        <taxon>Eukaryota</taxon>
        <taxon>Metazoa</taxon>
        <taxon>Ecdysozoa</taxon>
        <taxon>Arthropoda</taxon>
        <taxon>Hexapoda</taxon>
        <taxon>Insecta</taxon>
        <taxon>Pterygota</taxon>
        <taxon>Neoptera</taxon>
        <taxon>Paraneoptera</taxon>
        <taxon>Hemiptera</taxon>
        <taxon>Auchenorrhyncha</taxon>
        <taxon>Cercopoidea</taxon>
        <taxon>Clastopteridae</taxon>
        <taxon>Clastoptera</taxon>
    </lineage>
</organism>
<dbReference type="InterPro" id="IPR004088">
    <property type="entry name" value="KH_dom_type_1"/>
</dbReference>
<keyword evidence="3" id="KW-1133">Transmembrane helix</keyword>
<dbReference type="GO" id="GO:0003723">
    <property type="term" value="F:RNA binding"/>
    <property type="evidence" value="ECO:0007669"/>
    <property type="project" value="UniProtKB-UniRule"/>
</dbReference>
<evidence type="ECO:0000259" key="4">
    <source>
        <dbReference type="PROSITE" id="PS50304"/>
    </source>
</evidence>
<dbReference type="InterPro" id="IPR002999">
    <property type="entry name" value="Tudor"/>
</dbReference>
<protein>
    <recommendedName>
        <fullName evidence="4">Tudor domain-containing protein</fullName>
    </recommendedName>
</protein>
<gene>
    <name evidence="5" type="ORF">g.9088</name>
</gene>
<dbReference type="AlphaFoldDB" id="A0A1B6D308"/>
<feature type="domain" description="Tudor" evidence="4">
    <location>
        <begin position="304"/>
        <end position="369"/>
    </location>
</feature>
<dbReference type="GO" id="GO:0005739">
    <property type="term" value="C:mitochondrion"/>
    <property type="evidence" value="ECO:0007669"/>
    <property type="project" value="UniProtKB-ARBA"/>
</dbReference>
<dbReference type="GO" id="GO:0010468">
    <property type="term" value="P:regulation of gene expression"/>
    <property type="evidence" value="ECO:0007669"/>
    <property type="project" value="UniProtKB-ARBA"/>
</dbReference>
<dbReference type="Gene3D" id="2.40.50.90">
    <property type="match status" value="1"/>
</dbReference>
<dbReference type="Gene3D" id="2.30.30.140">
    <property type="match status" value="1"/>
</dbReference>
<evidence type="ECO:0000256" key="3">
    <source>
        <dbReference type="SAM" id="Phobius"/>
    </source>
</evidence>
<feature type="transmembrane region" description="Helical" evidence="3">
    <location>
        <begin position="16"/>
        <end position="37"/>
    </location>
</feature>
<feature type="compositionally biased region" description="Acidic residues" evidence="2">
    <location>
        <begin position="489"/>
        <end position="500"/>
    </location>
</feature>